<accession>A0ACC2W186</accession>
<reference evidence="1" key="1">
    <citation type="submission" date="2023-04" db="EMBL/GenBank/DDBJ databases">
        <title>Draft Genome sequencing of Naganishia species isolated from polar environments using Oxford Nanopore Technology.</title>
        <authorList>
            <person name="Leo P."/>
            <person name="Venkateswaran K."/>
        </authorList>
    </citation>
    <scope>NUCLEOTIDE SEQUENCE</scope>
    <source>
        <strain evidence="1">MNA-CCFEE 5262</strain>
    </source>
</reference>
<comment type="caution">
    <text evidence="1">The sequence shown here is derived from an EMBL/GenBank/DDBJ whole genome shotgun (WGS) entry which is preliminary data.</text>
</comment>
<evidence type="ECO:0000313" key="2">
    <source>
        <dbReference type="Proteomes" id="UP001230649"/>
    </source>
</evidence>
<dbReference type="EMBL" id="JASBWS010000050">
    <property type="protein sequence ID" value="KAJ9105095.1"/>
    <property type="molecule type" value="Genomic_DNA"/>
</dbReference>
<sequence length="440" mass="49254">MEKEKRRAEKEADASEARMKAQFPGMFPGPMGMGLGALGRPPLGLLPGIRPPLMMPGMMGLGMRPPMMGMPMAPGMMMPGMMGGFNPNALPGRFGRDVLGRDFAGPGGLGHSRPYRPPDPSVLRPMPQGLPFVARPPKEGFDAYGRPIPPPAPEGFDGWGRPIPGPNGQFPMMQPPGMPFPGMSPRPEMANQGNGGSRSPSPDTPPAESHSARPEEPPMFHRAPSTSNDYRYGDFEPFAFPASRLHHPSRLRRPHELKDHDIRQDEWGFFIEALSQEALRRVDHHTSESVPRLTKAVHELLRAWQIGYFGPRAVQVYVAKDGKKVYDHGFGVPRHRAALSMHGRSMLTDTTSYRDAYSDSATDSSDVDPHAEARFSARERAYRREKRRQRARERRAARKGGREHGEEWEVHFAYTEPTMFKPGLKPRRYGEKVPFERPKY</sequence>
<organism evidence="1 2">
    <name type="scientific">Naganishia adeliensis</name>
    <dbReference type="NCBI Taxonomy" id="92952"/>
    <lineage>
        <taxon>Eukaryota</taxon>
        <taxon>Fungi</taxon>
        <taxon>Dikarya</taxon>
        <taxon>Basidiomycota</taxon>
        <taxon>Agaricomycotina</taxon>
        <taxon>Tremellomycetes</taxon>
        <taxon>Filobasidiales</taxon>
        <taxon>Filobasidiaceae</taxon>
        <taxon>Naganishia</taxon>
    </lineage>
</organism>
<keyword evidence="2" id="KW-1185">Reference proteome</keyword>
<proteinExistence type="predicted"/>
<name>A0ACC2W186_9TREE</name>
<protein>
    <submittedName>
        <fullName evidence="1">Uncharacterized protein</fullName>
    </submittedName>
</protein>
<gene>
    <name evidence="1" type="ORF">QFC20_004381</name>
</gene>
<dbReference type="Proteomes" id="UP001230649">
    <property type="component" value="Unassembled WGS sequence"/>
</dbReference>
<evidence type="ECO:0000313" key="1">
    <source>
        <dbReference type="EMBL" id="KAJ9105095.1"/>
    </source>
</evidence>